<sequence length="119" mass="12781">MISESYNTLLNEFTIESCHIEDMVLLVSEELVQGRLRLPMSPFCSPPVPRSSRSCHPSGHGLPVSPSGPPGRSSVRRAVAALMPGISWYAHAADPLQTSCRPLGGVYPLADQGVEPRAT</sequence>
<evidence type="ECO:0000313" key="3">
    <source>
        <dbReference type="Proteomes" id="UP001152622"/>
    </source>
</evidence>
<reference evidence="2" key="1">
    <citation type="journal article" date="2023" name="Science">
        <title>Genome structures resolve the early diversification of teleost fishes.</title>
        <authorList>
            <person name="Parey E."/>
            <person name="Louis A."/>
            <person name="Montfort J."/>
            <person name="Bouchez O."/>
            <person name="Roques C."/>
            <person name="Iampietro C."/>
            <person name="Lluch J."/>
            <person name="Castinel A."/>
            <person name="Donnadieu C."/>
            <person name="Desvignes T."/>
            <person name="Floi Bucao C."/>
            <person name="Jouanno E."/>
            <person name="Wen M."/>
            <person name="Mejri S."/>
            <person name="Dirks R."/>
            <person name="Jansen H."/>
            <person name="Henkel C."/>
            <person name="Chen W.J."/>
            <person name="Zahm M."/>
            <person name="Cabau C."/>
            <person name="Klopp C."/>
            <person name="Thompson A.W."/>
            <person name="Robinson-Rechavi M."/>
            <person name="Braasch I."/>
            <person name="Lecointre G."/>
            <person name="Bobe J."/>
            <person name="Postlethwait J.H."/>
            <person name="Berthelot C."/>
            <person name="Roest Crollius H."/>
            <person name="Guiguen Y."/>
        </authorList>
    </citation>
    <scope>NUCLEOTIDE SEQUENCE</scope>
    <source>
        <strain evidence="2">WJC10195</strain>
    </source>
</reference>
<feature type="region of interest" description="Disordered" evidence="1">
    <location>
        <begin position="45"/>
        <end position="73"/>
    </location>
</feature>
<comment type="caution">
    <text evidence="2">The sequence shown here is derived from an EMBL/GenBank/DDBJ whole genome shotgun (WGS) entry which is preliminary data.</text>
</comment>
<organism evidence="2 3">
    <name type="scientific">Synaphobranchus kaupii</name>
    <name type="common">Kaup's arrowtooth eel</name>
    <dbReference type="NCBI Taxonomy" id="118154"/>
    <lineage>
        <taxon>Eukaryota</taxon>
        <taxon>Metazoa</taxon>
        <taxon>Chordata</taxon>
        <taxon>Craniata</taxon>
        <taxon>Vertebrata</taxon>
        <taxon>Euteleostomi</taxon>
        <taxon>Actinopterygii</taxon>
        <taxon>Neopterygii</taxon>
        <taxon>Teleostei</taxon>
        <taxon>Anguilliformes</taxon>
        <taxon>Synaphobranchidae</taxon>
        <taxon>Synaphobranchus</taxon>
    </lineage>
</organism>
<dbReference type="EMBL" id="JAINUF010000006">
    <property type="protein sequence ID" value="KAJ8356143.1"/>
    <property type="molecule type" value="Genomic_DNA"/>
</dbReference>
<dbReference type="Proteomes" id="UP001152622">
    <property type="component" value="Chromosome 6"/>
</dbReference>
<evidence type="ECO:0000256" key="1">
    <source>
        <dbReference type="SAM" id="MobiDB-lite"/>
    </source>
</evidence>
<name>A0A9Q1FDR6_SYNKA</name>
<dbReference type="AlphaFoldDB" id="A0A9Q1FDR6"/>
<protein>
    <submittedName>
        <fullName evidence="2">Uncharacterized protein</fullName>
    </submittedName>
</protein>
<evidence type="ECO:0000313" key="2">
    <source>
        <dbReference type="EMBL" id="KAJ8356143.1"/>
    </source>
</evidence>
<feature type="compositionally biased region" description="Low complexity" evidence="1">
    <location>
        <begin position="50"/>
        <end position="73"/>
    </location>
</feature>
<proteinExistence type="predicted"/>
<accession>A0A9Q1FDR6</accession>
<gene>
    <name evidence="2" type="ORF">SKAU_G00189370</name>
</gene>
<keyword evidence="3" id="KW-1185">Reference proteome</keyword>